<accession>A0AAV4ISL8</accession>
<feature type="region of interest" description="Disordered" evidence="1">
    <location>
        <begin position="91"/>
        <end position="140"/>
    </location>
</feature>
<dbReference type="Proteomes" id="UP000762676">
    <property type="component" value="Unassembled WGS sequence"/>
</dbReference>
<comment type="caution">
    <text evidence="2">The sequence shown here is derived from an EMBL/GenBank/DDBJ whole genome shotgun (WGS) entry which is preliminary data.</text>
</comment>
<evidence type="ECO:0000256" key="1">
    <source>
        <dbReference type="SAM" id="MobiDB-lite"/>
    </source>
</evidence>
<feature type="compositionally biased region" description="Polar residues" evidence="1">
    <location>
        <begin position="130"/>
        <end position="140"/>
    </location>
</feature>
<protein>
    <submittedName>
        <fullName evidence="2">Uncharacterized protein</fullName>
    </submittedName>
</protein>
<gene>
    <name evidence="2" type="ORF">ElyMa_004876100</name>
</gene>
<keyword evidence="3" id="KW-1185">Reference proteome</keyword>
<feature type="compositionally biased region" description="Basic and acidic residues" evidence="1">
    <location>
        <begin position="94"/>
        <end position="117"/>
    </location>
</feature>
<proteinExistence type="predicted"/>
<evidence type="ECO:0000313" key="3">
    <source>
        <dbReference type="Proteomes" id="UP000762676"/>
    </source>
</evidence>
<name>A0AAV4ISL8_9GAST</name>
<dbReference type="AlphaFoldDB" id="A0AAV4ISL8"/>
<dbReference type="EMBL" id="BMAT01009755">
    <property type="protein sequence ID" value="GFS13125.1"/>
    <property type="molecule type" value="Genomic_DNA"/>
</dbReference>
<reference evidence="2 3" key="1">
    <citation type="journal article" date="2021" name="Elife">
        <title>Chloroplast acquisition without the gene transfer in kleptoplastic sea slugs, Plakobranchus ocellatus.</title>
        <authorList>
            <person name="Maeda T."/>
            <person name="Takahashi S."/>
            <person name="Yoshida T."/>
            <person name="Shimamura S."/>
            <person name="Takaki Y."/>
            <person name="Nagai Y."/>
            <person name="Toyoda A."/>
            <person name="Suzuki Y."/>
            <person name="Arimoto A."/>
            <person name="Ishii H."/>
            <person name="Satoh N."/>
            <person name="Nishiyama T."/>
            <person name="Hasebe M."/>
            <person name="Maruyama T."/>
            <person name="Minagawa J."/>
            <person name="Obokata J."/>
            <person name="Shigenobu S."/>
        </authorList>
    </citation>
    <scope>NUCLEOTIDE SEQUENCE [LARGE SCALE GENOMIC DNA]</scope>
</reference>
<evidence type="ECO:0000313" key="2">
    <source>
        <dbReference type="EMBL" id="GFS13125.1"/>
    </source>
</evidence>
<organism evidence="2 3">
    <name type="scientific">Elysia marginata</name>
    <dbReference type="NCBI Taxonomy" id="1093978"/>
    <lineage>
        <taxon>Eukaryota</taxon>
        <taxon>Metazoa</taxon>
        <taxon>Spiralia</taxon>
        <taxon>Lophotrochozoa</taxon>
        <taxon>Mollusca</taxon>
        <taxon>Gastropoda</taxon>
        <taxon>Heterobranchia</taxon>
        <taxon>Euthyneura</taxon>
        <taxon>Panpulmonata</taxon>
        <taxon>Sacoglossa</taxon>
        <taxon>Placobranchoidea</taxon>
        <taxon>Plakobranchidae</taxon>
        <taxon>Elysia</taxon>
    </lineage>
</organism>
<sequence>MSTDKDIVRNTEVITHIDIESDHCIVRARIETNKRLMRLKRMKRKKAIKIDVKQLKGADIEFKLSLQNRFEKLEDKAPTIENLNMVITESANEVNKKKTTGTEENKSEEDKEIDQLERKRKKLRTKPQGIKSNTLKQTKR</sequence>